<dbReference type="EMBL" id="CP039247">
    <property type="protein sequence ID" value="QCB29274.1"/>
    <property type="molecule type" value="Genomic_DNA"/>
</dbReference>
<evidence type="ECO:0000256" key="7">
    <source>
        <dbReference type="SAM" id="Phobius"/>
    </source>
</evidence>
<evidence type="ECO:0000256" key="6">
    <source>
        <dbReference type="ARBA" id="ARBA00023136"/>
    </source>
</evidence>
<keyword evidence="4 7" id="KW-0812">Transmembrane</keyword>
<feature type="transmembrane region" description="Helical" evidence="7">
    <location>
        <begin position="21"/>
        <end position="54"/>
    </location>
</feature>
<dbReference type="PANTHER" id="PTHR34584">
    <property type="entry name" value="NA(+)/H(+) ANTIPORTER SUBUNIT E1"/>
    <property type="match status" value="1"/>
</dbReference>
<proteinExistence type="inferred from homology"/>
<comment type="subcellular location">
    <subcellularLocation>
        <location evidence="1">Cell membrane</location>
        <topology evidence="1">Multi-pass membrane protein</topology>
    </subcellularLocation>
</comment>
<evidence type="ECO:0000256" key="1">
    <source>
        <dbReference type="ARBA" id="ARBA00004651"/>
    </source>
</evidence>
<keyword evidence="3" id="KW-1003">Cell membrane</keyword>
<name>A0A4P7QJY3_9CORY</name>
<evidence type="ECO:0000256" key="3">
    <source>
        <dbReference type="ARBA" id="ARBA00022475"/>
    </source>
</evidence>
<evidence type="ECO:0000256" key="4">
    <source>
        <dbReference type="ARBA" id="ARBA00022692"/>
    </source>
</evidence>
<dbReference type="Pfam" id="PF01899">
    <property type="entry name" value="MNHE"/>
    <property type="match status" value="1"/>
</dbReference>
<keyword evidence="5 7" id="KW-1133">Transmembrane helix</keyword>
<dbReference type="KEGG" id="cee:CENDO_10100"/>
<dbReference type="InterPro" id="IPR002758">
    <property type="entry name" value="Cation_antiport_E"/>
</dbReference>
<organism evidence="8 9">
    <name type="scientific">Corynebacterium endometrii</name>
    <dbReference type="NCBI Taxonomy" id="2488819"/>
    <lineage>
        <taxon>Bacteria</taxon>
        <taxon>Bacillati</taxon>
        <taxon>Actinomycetota</taxon>
        <taxon>Actinomycetes</taxon>
        <taxon>Mycobacteriales</taxon>
        <taxon>Corynebacteriaceae</taxon>
        <taxon>Corynebacterium</taxon>
    </lineage>
</organism>
<dbReference type="RefSeq" id="WP_136141878.1">
    <property type="nucleotide sequence ID" value="NZ_CP039247.1"/>
</dbReference>
<dbReference type="Proteomes" id="UP000296352">
    <property type="component" value="Chromosome"/>
</dbReference>
<gene>
    <name evidence="8" type="ORF">CENDO_10100</name>
</gene>
<keyword evidence="6 7" id="KW-0472">Membrane</keyword>
<evidence type="ECO:0000313" key="8">
    <source>
        <dbReference type="EMBL" id="QCB29274.1"/>
    </source>
</evidence>
<dbReference type="AlphaFoldDB" id="A0A4P7QJY3"/>
<dbReference type="GO" id="GO:0005886">
    <property type="term" value="C:plasma membrane"/>
    <property type="evidence" value="ECO:0007669"/>
    <property type="project" value="UniProtKB-SubCell"/>
</dbReference>
<protein>
    <submittedName>
        <fullName evidence="8">Putative monovalent cation/H+ antiporter subunit E</fullName>
    </submittedName>
</protein>
<evidence type="ECO:0000256" key="2">
    <source>
        <dbReference type="ARBA" id="ARBA00006228"/>
    </source>
</evidence>
<evidence type="ECO:0000313" key="9">
    <source>
        <dbReference type="Proteomes" id="UP000296352"/>
    </source>
</evidence>
<sequence>MPLRKVSAERFNGFKNRFRPWFITWIVIMWVMLMGEITIANLVGGIAVGLAVVLLLPLPAMPVAGVTVSWGRLALFSLHWLWDLMVASVKVGWLAVRPGPMEKTAILKVPMRVENEFILSLAVTFYNLQPGGAVSDIDIANRMLTIHVLHATTEADIEREINHVRQLERAMIGIFERRPR</sequence>
<dbReference type="NCBIfam" id="NF006521">
    <property type="entry name" value="PRK08965.1-5"/>
    <property type="match status" value="1"/>
</dbReference>
<accession>A0A4P7QJY3</accession>
<dbReference type="OrthoDB" id="3556991at2"/>
<evidence type="ECO:0000256" key="5">
    <source>
        <dbReference type="ARBA" id="ARBA00022989"/>
    </source>
</evidence>
<reference evidence="8 9" key="1">
    <citation type="submission" date="2019-04" db="EMBL/GenBank/DDBJ databases">
        <title>Corynebacterium endometrii sp. nov., isolated from the uterus of a cow with endometritis.</title>
        <authorList>
            <person name="Ballas P."/>
            <person name="Ruckert C."/>
            <person name="Wagener K."/>
            <person name="Drillich M."/>
            <person name="Kaempfer P."/>
            <person name="Busse H.-J."/>
            <person name="Ehling-Schulz M."/>
        </authorList>
    </citation>
    <scope>NUCLEOTIDE SEQUENCE [LARGE SCALE GENOMIC DNA]</scope>
    <source>
        <strain evidence="8 9">LMM-1653</strain>
    </source>
</reference>
<keyword evidence="9" id="KW-1185">Reference proteome</keyword>
<comment type="similarity">
    <text evidence="2">Belongs to the CPA3 antiporters (TC 2.A.63) subunit E family.</text>
</comment>
<dbReference type="PANTHER" id="PTHR34584:SF1">
    <property type="entry name" value="NA(+)_H(+) ANTIPORTER SUBUNIT E1"/>
    <property type="match status" value="1"/>
</dbReference>
<dbReference type="GO" id="GO:0008324">
    <property type="term" value="F:monoatomic cation transmembrane transporter activity"/>
    <property type="evidence" value="ECO:0007669"/>
    <property type="project" value="InterPro"/>
</dbReference>